<dbReference type="AlphaFoldDB" id="A0A917X645"/>
<gene>
    <name evidence="1" type="ORF">GCM10007977_092750</name>
</gene>
<name>A0A917X645_9ACTN</name>
<comment type="caution">
    <text evidence="1">The sequence shown here is derived from an EMBL/GenBank/DDBJ whole genome shotgun (WGS) entry which is preliminary data.</text>
</comment>
<reference evidence="1" key="2">
    <citation type="submission" date="2020-09" db="EMBL/GenBank/DDBJ databases">
        <authorList>
            <person name="Sun Q."/>
            <person name="Ohkuma M."/>
        </authorList>
    </citation>
    <scope>NUCLEOTIDE SEQUENCE</scope>
    <source>
        <strain evidence="1">JCM 19831</strain>
    </source>
</reference>
<keyword evidence="2" id="KW-1185">Reference proteome</keyword>
<proteinExistence type="predicted"/>
<protein>
    <submittedName>
        <fullName evidence="1">Uncharacterized protein</fullName>
    </submittedName>
</protein>
<dbReference type="Proteomes" id="UP000642070">
    <property type="component" value="Unassembled WGS sequence"/>
</dbReference>
<organism evidence="1 2">
    <name type="scientific">Dactylosporangium sucinum</name>
    <dbReference type="NCBI Taxonomy" id="1424081"/>
    <lineage>
        <taxon>Bacteria</taxon>
        <taxon>Bacillati</taxon>
        <taxon>Actinomycetota</taxon>
        <taxon>Actinomycetes</taxon>
        <taxon>Micromonosporales</taxon>
        <taxon>Micromonosporaceae</taxon>
        <taxon>Dactylosporangium</taxon>
    </lineage>
</organism>
<dbReference type="EMBL" id="BMPI01000073">
    <property type="protein sequence ID" value="GGM76713.1"/>
    <property type="molecule type" value="Genomic_DNA"/>
</dbReference>
<reference evidence="1" key="1">
    <citation type="journal article" date="2014" name="Int. J. Syst. Evol. Microbiol.">
        <title>Complete genome sequence of Corynebacterium casei LMG S-19264T (=DSM 44701T), isolated from a smear-ripened cheese.</title>
        <authorList>
            <consortium name="US DOE Joint Genome Institute (JGI-PGF)"/>
            <person name="Walter F."/>
            <person name="Albersmeier A."/>
            <person name="Kalinowski J."/>
            <person name="Ruckert C."/>
        </authorList>
    </citation>
    <scope>NUCLEOTIDE SEQUENCE</scope>
    <source>
        <strain evidence="1">JCM 19831</strain>
    </source>
</reference>
<sequence length="132" mass="14254">MRRTILRLLGISLAAAALILYVNWNDDRDDAGGFDPAGRLSCADANKAAARATAAPTVRETRAPAELAAAWARARDPDLVKGQHELHAETARVDIAFDRRAQTVAVLTFRSHDDLGWHLDAVVACQALTKPS</sequence>
<dbReference type="RefSeq" id="WP_190256484.1">
    <property type="nucleotide sequence ID" value="NZ_BMPI01000073.1"/>
</dbReference>
<evidence type="ECO:0000313" key="1">
    <source>
        <dbReference type="EMBL" id="GGM76713.1"/>
    </source>
</evidence>
<evidence type="ECO:0000313" key="2">
    <source>
        <dbReference type="Proteomes" id="UP000642070"/>
    </source>
</evidence>
<accession>A0A917X645</accession>